<evidence type="ECO:0000256" key="1">
    <source>
        <dbReference type="SAM" id="Phobius"/>
    </source>
</evidence>
<keyword evidence="1" id="KW-0472">Membrane</keyword>
<gene>
    <name evidence="2" type="ORF">GCM10010844_31440</name>
</gene>
<reference evidence="3" key="1">
    <citation type="journal article" date="2019" name="Int. J. Syst. Evol. Microbiol.">
        <title>The Global Catalogue of Microorganisms (GCM) 10K type strain sequencing project: providing services to taxonomists for standard genome sequencing and annotation.</title>
        <authorList>
            <consortium name="The Broad Institute Genomics Platform"/>
            <consortium name="The Broad Institute Genome Sequencing Center for Infectious Disease"/>
            <person name="Wu L."/>
            <person name="Ma J."/>
        </authorList>
    </citation>
    <scope>NUCLEOTIDE SEQUENCE [LARGE SCALE GENOMIC DNA]</scope>
    <source>
        <strain evidence="3">JCM 19173</strain>
    </source>
</reference>
<feature type="transmembrane region" description="Helical" evidence="1">
    <location>
        <begin position="24"/>
        <end position="46"/>
    </location>
</feature>
<evidence type="ECO:0000313" key="2">
    <source>
        <dbReference type="EMBL" id="GGL10486.1"/>
    </source>
</evidence>
<dbReference type="EMBL" id="BMPE01000011">
    <property type="protein sequence ID" value="GGL10486.1"/>
    <property type="molecule type" value="Genomic_DNA"/>
</dbReference>
<feature type="transmembrane region" description="Helical" evidence="1">
    <location>
        <begin position="103"/>
        <end position="131"/>
    </location>
</feature>
<keyword evidence="1" id="KW-1133">Transmembrane helix</keyword>
<comment type="caution">
    <text evidence="2">The sequence shown here is derived from an EMBL/GenBank/DDBJ whole genome shotgun (WGS) entry which is preliminary data.</text>
</comment>
<keyword evidence="3" id="KW-1185">Reference proteome</keyword>
<feature type="transmembrane region" description="Helical" evidence="1">
    <location>
        <begin position="52"/>
        <end position="73"/>
    </location>
</feature>
<sequence>MLDTLTRDLRAGTRTALLRAARRAYLLALGALAVPAVLIGTVLLLSPAQPDRAAAVILWAVAVALGLGAFVLARRAAHRADLSAPQAALTGAIQASSAPGVPLLLACAFAGTPLLGLSLLITGALLHLLVWRQLPGWVREP</sequence>
<organism evidence="2 3">
    <name type="scientific">Deinococcus radiotolerans</name>
    <dbReference type="NCBI Taxonomy" id="1309407"/>
    <lineage>
        <taxon>Bacteria</taxon>
        <taxon>Thermotogati</taxon>
        <taxon>Deinococcota</taxon>
        <taxon>Deinococci</taxon>
        <taxon>Deinococcales</taxon>
        <taxon>Deinococcaceae</taxon>
        <taxon>Deinococcus</taxon>
    </lineage>
</organism>
<dbReference type="RefSeq" id="WP_189069932.1">
    <property type="nucleotide sequence ID" value="NZ_BMPE01000011.1"/>
</dbReference>
<evidence type="ECO:0008006" key="4">
    <source>
        <dbReference type="Google" id="ProtNLM"/>
    </source>
</evidence>
<keyword evidence="1" id="KW-0812">Transmembrane</keyword>
<evidence type="ECO:0000313" key="3">
    <source>
        <dbReference type="Proteomes" id="UP000604341"/>
    </source>
</evidence>
<dbReference type="Proteomes" id="UP000604341">
    <property type="component" value="Unassembled WGS sequence"/>
</dbReference>
<protein>
    <recommendedName>
        <fullName evidence="4">Integral membrane protein</fullName>
    </recommendedName>
</protein>
<accession>A0ABQ2FN57</accession>
<proteinExistence type="predicted"/>
<name>A0ABQ2FN57_9DEIO</name>